<reference evidence="1 2" key="1">
    <citation type="submission" date="2016-04" db="EMBL/GenBank/DDBJ databases">
        <authorList>
            <person name="Evans L.H."/>
            <person name="Alamgir A."/>
            <person name="Owens N."/>
            <person name="Weber N.D."/>
            <person name="Virtaneva K."/>
            <person name="Barbian K."/>
            <person name="Babar A."/>
            <person name="Rosenke K."/>
        </authorList>
    </citation>
    <scope>NUCLEOTIDE SEQUENCE [LARGE SCALE GENOMIC DNA]</scope>
    <source>
        <strain evidence="1 2">CCM 8644</strain>
    </source>
</reference>
<sequence length="160" mass="18781">MKKDIRWQQRFSNYRKALNQLSQNIGYIKASYENLDFEDEEVFEEVTKSIADILKQGLIQSFEFTHELAWKVMQDFAEDQGNAEIRGSKDATRYAAQVNLITNAQEWMNMILSRNETSHTYNAETADEIFKIVIKVYYPLFVNFENKIEHIINGNQGKLL</sequence>
<dbReference type="InterPro" id="IPR010235">
    <property type="entry name" value="HepT"/>
</dbReference>
<comment type="caution">
    <text evidence="1">The sequence shown here is derived from an EMBL/GenBank/DDBJ whole genome shotgun (WGS) entry which is preliminary data.</text>
</comment>
<dbReference type="Gene3D" id="1.20.120.330">
    <property type="entry name" value="Nucleotidyltransferases domain 2"/>
    <property type="match status" value="1"/>
</dbReference>
<dbReference type="GO" id="GO:0016740">
    <property type="term" value="F:transferase activity"/>
    <property type="evidence" value="ECO:0007669"/>
    <property type="project" value="UniProtKB-KW"/>
</dbReference>
<dbReference type="SUPFAM" id="SSF81593">
    <property type="entry name" value="Nucleotidyltransferase substrate binding subunit/domain"/>
    <property type="match status" value="1"/>
</dbReference>
<evidence type="ECO:0000313" key="1">
    <source>
        <dbReference type="EMBL" id="OAQ38143.1"/>
    </source>
</evidence>
<keyword evidence="1" id="KW-0808">Transferase</keyword>
<reference evidence="1 2" key="2">
    <citation type="submission" date="2016-06" db="EMBL/GenBank/DDBJ databases">
        <title>Pedobacter psychrophilus sp. nov., isolated from Antarctic fragmentary rock.</title>
        <authorList>
            <person name="Svec P."/>
        </authorList>
    </citation>
    <scope>NUCLEOTIDE SEQUENCE [LARGE SCALE GENOMIC DNA]</scope>
    <source>
        <strain evidence="1 2">CCM 8644</strain>
    </source>
</reference>
<keyword evidence="2" id="KW-1185">Reference proteome</keyword>
<dbReference type="STRING" id="1826909.A5893_15175"/>
<dbReference type="Proteomes" id="UP000078459">
    <property type="component" value="Unassembled WGS sequence"/>
</dbReference>
<organism evidence="1 2">
    <name type="scientific">Pedobacter psychrophilus</name>
    <dbReference type="NCBI Taxonomy" id="1826909"/>
    <lineage>
        <taxon>Bacteria</taxon>
        <taxon>Pseudomonadati</taxon>
        <taxon>Bacteroidota</taxon>
        <taxon>Sphingobacteriia</taxon>
        <taxon>Sphingobacteriales</taxon>
        <taxon>Sphingobacteriaceae</taxon>
        <taxon>Pedobacter</taxon>
    </lineage>
</organism>
<protein>
    <submittedName>
        <fullName evidence="1">Nucleotidyltransferase</fullName>
    </submittedName>
</protein>
<dbReference type="AlphaFoldDB" id="A0A179DCF5"/>
<name>A0A179DCF5_9SPHI</name>
<dbReference type="EMBL" id="LWHJ01000031">
    <property type="protein sequence ID" value="OAQ38143.1"/>
    <property type="molecule type" value="Genomic_DNA"/>
</dbReference>
<dbReference type="Pfam" id="PF08780">
    <property type="entry name" value="NTase_sub_bind"/>
    <property type="match status" value="1"/>
</dbReference>
<proteinExistence type="predicted"/>
<dbReference type="RefSeq" id="WP_068823536.1">
    <property type="nucleotide sequence ID" value="NZ_LWHJ01000031.1"/>
</dbReference>
<accession>A0A179DCF5</accession>
<dbReference type="NCBIfam" id="TIGR01987">
    <property type="entry name" value="HI0074"/>
    <property type="match status" value="1"/>
</dbReference>
<gene>
    <name evidence="1" type="ORF">A5893_15175</name>
</gene>
<dbReference type="OrthoDB" id="9810452at2"/>
<evidence type="ECO:0000313" key="2">
    <source>
        <dbReference type="Proteomes" id="UP000078459"/>
    </source>
</evidence>